<dbReference type="CDD" id="cd04873">
    <property type="entry name" value="ACT_UUR-ACR-like"/>
    <property type="match status" value="1"/>
</dbReference>
<comment type="caution">
    <text evidence="3">The sequence shown here is derived from an EMBL/GenBank/DDBJ whole genome shotgun (WGS) entry which is preliminary data.</text>
</comment>
<dbReference type="AlphaFoldDB" id="A0AAE0G3K3"/>
<dbReference type="InterPro" id="IPR002912">
    <property type="entry name" value="ACT_dom"/>
</dbReference>
<feature type="region of interest" description="Disordered" evidence="1">
    <location>
        <begin position="213"/>
        <end position="240"/>
    </location>
</feature>
<sequence>MERPKHLEAGERYLEVSFGDKAGALKETIITATVADRPGLLSDVLTALQALDLEVQRSLETSGARPVTDTFVVPPPTPATKAEVRSEVRHAVLRALCVRSSGNVSFNRQRGEPFQGWKPSFVLTRFEAPGLPPHFVLNIEGAEQDNVVSEAITAVSSLDCDIPSVEIRSQGNHLIAKLAVMPPGESTVHDYNPRVLQHDLMLALSDCGRRSYSNLSEERGESRKEDKKNGYYESEYESEHPTGAQIPFKNYFLM</sequence>
<evidence type="ECO:0000313" key="4">
    <source>
        <dbReference type="Proteomes" id="UP001190700"/>
    </source>
</evidence>
<gene>
    <name evidence="3" type="ORF">CYMTET_20676</name>
</gene>
<keyword evidence="4" id="KW-1185">Reference proteome</keyword>
<feature type="domain" description="ACT" evidence="2">
    <location>
        <begin position="29"/>
        <end position="109"/>
    </location>
</feature>
<feature type="compositionally biased region" description="Basic and acidic residues" evidence="1">
    <location>
        <begin position="216"/>
        <end position="230"/>
    </location>
</feature>
<dbReference type="Proteomes" id="UP001190700">
    <property type="component" value="Unassembled WGS sequence"/>
</dbReference>
<organism evidence="3 4">
    <name type="scientific">Cymbomonas tetramitiformis</name>
    <dbReference type="NCBI Taxonomy" id="36881"/>
    <lineage>
        <taxon>Eukaryota</taxon>
        <taxon>Viridiplantae</taxon>
        <taxon>Chlorophyta</taxon>
        <taxon>Pyramimonadophyceae</taxon>
        <taxon>Pyramimonadales</taxon>
        <taxon>Pyramimonadaceae</taxon>
        <taxon>Cymbomonas</taxon>
    </lineage>
</organism>
<protein>
    <recommendedName>
        <fullName evidence="2">ACT domain-containing protein</fullName>
    </recommendedName>
</protein>
<evidence type="ECO:0000259" key="2">
    <source>
        <dbReference type="PROSITE" id="PS51671"/>
    </source>
</evidence>
<evidence type="ECO:0000256" key="1">
    <source>
        <dbReference type="SAM" id="MobiDB-lite"/>
    </source>
</evidence>
<reference evidence="3 4" key="1">
    <citation type="journal article" date="2015" name="Genome Biol. Evol.">
        <title>Comparative Genomics of a Bacterivorous Green Alga Reveals Evolutionary Causalities and Consequences of Phago-Mixotrophic Mode of Nutrition.</title>
        <authorList>
            <person name="Burns J.A."/>
            <person name="Paasch A."/>
            <person name="Narechania A."/>
            <person name="Kim E."/>
        </authorList>
    </citation>
    <scope>NUCLEOTIDE SEQUENCE [LARGE SCALE GENOMIC DNA]</scope>
    <source>
        <strain evidence="3 4">PLY_AMNH</strain>
    </source>
</reference>
<name>A0AAE0G3K3_9CHLO</name>
<accession>A0AAE0G3K3</accession>
<proteinExistence type="predicted"/>
<evidence type="ECO:0000313" key="3">
    <source>
        <dbReference type="EMBL" id="KAK3270952.1"/>
    </source>
</evidence>
<dbReference type="PROSITE" id="PS51671">
    <property type="entry name" value="ACT"/>
    <property type="match status" value="1"/>
</dbReference>
<dbReference type="EMBL" id="LGRX02010112">
    <property type="protein sequence ID" value="KAK3270952.1"/>
    <property type="molecule type" value="Genomic_DNA"/>
</dbReference>